<evidence type="ECO:0000313" key="2">
    <source>
        <dbReference type="EMBL" id="KAF1809850.1"/>
    </source>
</evidence>
<dbReference type="GeneID" id="54420590"/>
<reference evidence="4" key="2">
    <citation type="submission" date="2020-04" db="EMBL/GenBank/DDBJ databases">
        <authorList>
            <consortium name="NCBI Genome Project"/>
        </authorList>
    </citation>
    <scope>NUCLEOTIDE SEQUENCE</scope>
    <source>
        <strain evidence="4">CBS 781.70</strain>
    </source>
</reference>
<gene>
    <name evidence="2 4" type="ORF">P152DRAFT_460951</name>
</gene>
<feature type="region of interest" description="Disordered" evidence="1">
    <location>
        <begin position="1"/>
        <end position="20"/>
    </location>
</feature>
<name>A0A6G1FVY9_9PEZI</name>
<evidence type="ECO:0000313" key="3">
    <source>
        <dbReference type="Proteomes" id="UP000504638"/>
    </source>
</evidence>
<proteinExistence type="predicted"/>
<evidence type="ECO:0000313" key="4">
    <source>
        <dbReference type="RefSeq" id="XP_033531481.1"/>
    </source>
</evidence>
<accession>A0A6G1FVY9</accession>
<dbReference type="RefSeq" id="XP_033531481.1">
    <property type="nucleotide sequence ID" value="XM_033680020.1"/>
</dbReference>
<keyword evidence="3" id="KW-1185">Reference proteome</keyword>
<evidence type="ECO:0000256" key="1">
    <source>
        <dbReference type="SAM" id="MobiDB-lite"/>
    </source>
</evidence>
<dbReference type="Proteomes" id="UP000504638">
    <property type="component" value="Unplaced"/>
</dbReference>
<reference evidence="2 4" key="1">
    <citation type="submission" date="2020-01" db="EMBL/GenBank/DDBJ databases">
        <authorList>
            <consortium name="DOE Joint Genome Institute"/>
            <person name="Haridas S."/>
            <person name="Albert R."/>
            <person name="Binder M."/>
            <person name="Bloem J."/>
            <person name="Labutti K."/>
            <person name="Salamov A."/>
            <person name="Andreopoulos B."/>
            <person name="Baker S.E."/>
            <person name="Barry K."/>
            <person name="Bills G."/>
            <person name="Bluhm B.H."/>
            <person name="Cannon C."/>
            <person name="Castanera R."/>
            <person name="Culley D.E."/>
            <person name="Daum C."/>
            <person name="Ezra D."/>
            <person name="Gonzalez J.B."/>
            <person name="Henrissat B."/>
            <person name="Kuo A."/>
            <person name="Liang C."/>
            <person name="Lipzen A."/>
            <person name="Lutzoni F."/>
            <person name="Magnuson J."/>
            <person name="Mondo S."/>
            <person name="Nolan M."/>
            <person name="Ohm R."/>
            <person name="Pangilinan J."/>
            <person name="Park H.-J."/>
            <person name="Ramirez L."/>
            <person name="Alfaro M."/>
            <person name="Sun H."/>
            <person name="Tritt A."/>
            <person name="Yoshinaga Y."/>
            <person name="Zwiers L.-H."/>
            <person name="Turgeon B.G."/>
            <person name="Goodwin S.B."/>
            <person name="Spatafora J.W."/>
            <person name="Crous P.W."/>
            <person name="Grigoriev I.V."/>
        </authorList>
    </citation>
    <scope>NUCLEOTIDE SEQUENCE</scope>
    <source>
        <strain evidence="2 4">CBS 781.70</strain>
    </source>
</reference>
<dbReference type="AlphaFoldDB" id="A0A6G1FVY9"/>
<organism evidence="2">
    <name type="scientific">Eremomyces bilateralis CBS 781.70</name>
    <dbReference type="NCBI Taxonomy" id="1392243"/>
    <lineage>
        <taxon>Eukaryota</taxon>
        <taxon>Fungi</taxon>
        <taxon>Dikarya</taxon>
        <taxon>Ascomycota</taxon>
        <taxon>Pezizomycotina</taxon>
        <taxon>Dothideomycetes</taxon>
        <taxon>Dothideomycetes incertae sedis</taxon>
        <taxon>Eremomycetales</taxon>
        <taxon>Eremomycetaceae</taxon>
        <taxon>Eremomyces</taxon>
    </lineage>
</organism>
<sequence length="111" mass="11945">MIRDIRLSVPSSMGPSHDISVLGPPGETFYDLTVVSVHASSVKGKAPLPVLDEAAKAKTAKYRAYGKDFVPLVQSSSPWEASASYKRRSSTGTYKRTIRGRISLTGNSQSS</sequence>
<dbReference type="EMBL" id="ML975169">
    <property type="protein sequence ID" value="KAF1809850.1"/>
    <property type="molecule type" value="Genomic_DNA"/>
</dbReference>
<feature type="region of interest" description="Disordered" evidence="1">
    <location>
        <begin position="84"/>
        <end position="111"/>
    </location>
</feature>
<reference evidence="4" key="3">
    <citation type="submission" date="2025-04" db="UniProtKB">
        <authorList>
            <consortium name="RefSeq"/>
        </authorList>
    </citation>
    <scope>IDENTIFICATION</scope>
    <source>
        <strain evidence="4">CBS 781.70</strain>
    </source>
</reference>
<protein>
    <submittedName>
        <fullName evidence="2 4">Uncharacterized protein</fullName>
    </submittedName>
</protein>